<protein>
    <submittedName>
        <fullName evidence="2">Uncharacterized protein</fullName>
    </submittedName>
</protein>
<evidence type="ECO:0000256" key="1">
    <source>
        <dbReference type="SAM" id="MobiDB-lite"/>
    </source>
</evidence>
<organism evidence="2 3">
    <name type="scientific">Actinomadura rugatobispora</name>
    <dbReference type="NCBI Taxonomy" id="1994"/>
    <lineage>
        <taxon>Bacteria</taxon>
        <taxon>Bacillati</taxon>
        <taxon>Actinomycetota</taxon>
        <taxon>Actinomycetes</taxon>
        <taxon>Streptosporangiales</taxon>
        <taxon>Thermomonosporaceae</taxon>
        <taxon>Actinomadura</taxon>
    </lineage>
</organism>
<feature type="region of interest" description="Disordered" evidence="1">
    <location>
        <begin position="17"/>
        <end position="45"/>
    </location>
</feature>
<feature type="region of interest" description="Disordered" evidence="1">
    <location>
        <begin position="82"/>
        <end position="128"/>
    </location>
</feature>
<dbReference type="RefSeq" id="WP_378290679.1">
    <property type="nucleotide sequence ID" value="NZ_JBHSON010000116.1"/>
</dbReference>
<feature type="compositionally biased region" description="Low complexity" evidence="1">
    <location>
        <begin position="104"/>
        <end position="120"/>
    </location>
</feature>
<reference evidence="3" key="1">
    <citation type="journal article" date="2019" name="Int. J. Syst. Evol. Microbiol.">
        <title>The Global Catalogue of Microorganisms (GCM) 10K type strain sequencing project: providing services to taxonomists for standard genome sequencing and annotation.</title>
        <authorList>
            <consortium name="The Broad Institute Genomics Platform"/>
            <consortium name="The Broad Institute Genome Sequencing Center for Infectious Disease"/>
            <person name="Wu L."/>
            <person name="Ma J."/>
        </authorList>
    </citation>
    <scope>NUCLEOTIDE SEQUENCE [LARGE SCALE GENOMIC DNA]</scope>
    <source>
        <strain evidence="3">KCTC 42087</strain>
    </source>
</reference>
<proteinExistence type="predicted"/>
<dbReference type="Proteomes" id="UP001596074">
    <property type="component" value="Unassembled WGS sequence"/>
</dbReference>
<accession>A0ABW1AG56</accession>
<comment type="caution">
    <text evidence="2">The sequence shown here is derived from an EMBL/GenBank/DDBJ whole genome shotgun (WGS) entry which is preliminary data.</text>
</comment>
<sequence length="128" mass="13145">MRLMAADGARFWEVDAMSDESAQVPAPPGGPVPRLREPARPEPTGDVRVDEALARLAELDAAPVSGHVEIFEGIHQRLQELLASAGQDDPPEGGRPAVRPPVPGAASPAAGPRPGVSGPRPSWPGGGG</sequence>
<feature type="compositionally biased region" description="Basic and acidic residues" evidence="1">
    <location>
        <begin position="34"/>
        <end position="45"/>
    </location>
</feature>
<evidence type="ECO:0000313" key="3">
    <source>
        <dbReference type="Proteomes" id="UP001596074"/>
    </source>
</evidence>
<name>A0ABW1AG56_9ACTN</name>
<dbReference type="EMBL" id="JBHSON010000116">
    <property type="protein sequence ID" value="MFC5753548.1"/>
    <property type="molecule type" value="Genomic_DNA"/>
</dbReference>
<evidence type="ECO:0000313" key="2">
    <source>
        <dbReference type="EMBL" id="MFC5753548.1"/>
    </source>
</evidence>
<keyword evidence="3" id="KW-1185">Reference proteome</keyword>
<gene>
    <name evidence="2" type="ORF">ACFPZN_48690</name>
</gene>